<proteinExistence type="predicted"/>
<evidence type="ECO:0000259" key="1">
    <source>
        <dbReference type="Pfam" id="PF10137"/>
    </source>
</evidence>
<dbReference type="HOGENOM" id="CLU_062182_0_0_10"/>
<organism evidence="2 3">
    <name type="scientific">Chlorobaculum parvum (strain DSM 263 / NCIMB 8327)</name>
    <name type="common">Chlorobium vibrioforme subsp. thiosulfatophilum</name>
    <dbReference type="NCBI Taxonomy" id="517417"/>
    <lineage>
        <taxon>Bacteria</taxon>
        <taxon>Pseudomonadati</taxon>
        <taxon>Chlorobiota</taxon>
        <taxon>Chlorobiia</taxon>
        <taxon>Chlorobiales</taxon>
        <taxon>Chlorobiaceae</taxon>
        <taxon>Chlorobaculum</taxon>
    </lineage>
</organism>
<keyword evidence="3" id="KW-1185">Reference proteome</keyword>
<feature type="domain" description="CD-NTase-associated protein 12/Pycsar effector protein TIR" evidence="1">
    <location>
        <begin position="142"/>
        <end position="262"/>
    </location>
</feature>
<dbReference type="RefSeq" id="WP_012503211.1">
    <property type="nucleotide sequence ID" value="NC_011027.1"/>
</dbReference>
<dbReference type="eggNOG" id="COG4271">
    <property type="taxonomic scope" value="Bacteria"/>
</dbReference>
<dbReference type="GO" id="GO:0050135">
    <property type="term" value="F:NADP+ nucleosidase activity"/>
    <property type="evidence" value="ECO:0007669"/>
    <property type="project" value="InterPro"/>
</dbReference>
<gene>
    <name evidence="2" type="ordered locus">Cpar_1989</name>
</gene>
<dbReference type="OrthoDB" id="5497289at2"/>
<evidence type="ECO:0000313" key="2">
    <source>
        <dbReference type="EMBL" id="ACF12378.1"/>
    </source>
</evidence>
<dbReference type="AlphaFoldDB" id="B3QLE0"/>
<dbReference type="Proteomes" id="UP000008811">
    <property type="component" value="Chromosome"/>
</dbReference>
<dbReference type="EMBL" id="CP001099">
    <property type="protein sequence ID" value="ACF12378.1"/>
    <property type="molecule type" value="Genomic_DNA"/>
</dbReference>
<evidence type="ECO:0000313" key="3">
    <source>
        <dbReference type="Proteomes" id="UP000008811"/>
    </source>
</evidence>
<protein>
    <submittedName>
        <fullName evidence="2">Nucleotide-binding protein containing TIR-like protein domain-like protein</fullName>
    </submittedName>
</protein>
<name>B3QLE0_CHLP8</name>
<accession>B3QLE0</accession>
<reference evidence="2" key="1">
    <citation type="submission" date="2008-06" db="EMBL/GenBank/DDBJ databases">
        <title>Complete sequence of Chlorobaculum parvum NCIB 8327.</title>
        <authorList>
            <consortium name="US DOE Joint Genome Institute"/>
            <person name="Lucas S."/>
            <person name="Copeland A."/>
            <person name="Lapidus A."/>
            <person name="Glavina del Rio T."/>
            <person name="Dalin E."/>
            <person name="Tice H."/>
            <person name="Bruce D."/>
            <person name="Goodwin L."/>
            <person name="Pitluck S."/>
            <person name="Schmutz J."/>
            <person name="Larimer F."/>
            <person name="Land M."/>
            <person name="Hauser L."/>
            <person name="Kyrpides N."/>
            <person name="Mikhailova N."/>
            <person name="Zhao F."/>
            <person name="Li T."/>
            <person name="Liu Z."/>
            <person name="Overmann J."/>
            <person name="Bryant D.A."/>
            <person name="Richardson P."/>
        </authorList>
    </citation>
    <scope>NUCLEOTIDE SEQUENCE [LARGE SCALE GENOMIC DNA]</scope>
    <source>
        <strain evidence="2">NCIB 8327</strain>
    </source>
</reference>
<dbReference type="KEGG" id="cpc:Cpar_1989"/>
<dbReference type="InterPro" id="IPR019302">
    <property type="entry name" value="CAP12/PCTIR_TIR_dom"/>
</dbReference>
<sequence>MAKEQPLQRKPANLKAEQMKRGIARLEQRIAEFEEIDVNTIENEDDSPLEGLILKANSTLQDILGYDSIEYFDYKLFESISISHFIPSADITLIKSLIQKELTSAVRQLKTLKELFEERIADAEALPENPTAQSLSPINTGKVFIVHGHDHGVKETVARFIEKLGLEPIILHEQPNEGKTVIEKIERHATADFAVVLFTPDDTGYPSKKPDDAKPRARQNVVLELGYFMARLGRNRVALLQVGDDIEIPSDFSGVLYLTFDNGGGWKYQLASEMKARGMAIDMNNV</sequence>
<dbReference type="Pfam" id="PF10137">
    <property type="entry name" value="CAP12-PCTIR_TIR"/>
    <property type="match status" value="1"/>
</dbReference>